<evidence type="ECO:0000256" key="11">
    <source>
        <dbReference type="ARBA" id="ARBA00023242"/>
    </source>
</evidence>
<keyword evidence="8" id="KW-0378">Hydrolase</keyword>
<dbReference type="SMART" id="SM00485">
    <property type="entry name" value="XPGN"/>
    <property type="match status" value="1"/>
</dbReference>
<dbReference type="SMART" id="SM00484">
    <property type="entry name" value="XPGI"/>
    <property type="match status" value="1"/>
</dbReference>
<comment type="subcellular location">
    <subcellularLocation>
        <location evidence="2">Nucleus</location>
    </subcellularLocation>
</comment>
<accession>A0ABR0ADN9</accession>
<dbReference type="PROSITE" id="PS00842">
    <property type="entry name" value="XPG_2"/>
    <property type="match status" value="1"/>
</dbReference>
<evidence type="ECO:0008006" key="17">
    <source>
        <dbReference type="Google" id="ProtNLM"/>
    </source>
</evidence>
<dbReference type="InterPro" id="IPR008918">
    <property type="entry name" value="HhH2"/>
</dbReference>
<evidence type="ECO:0000256" key="3">
    <source>
        <dbReference type="ARBA" id="ARBA00005283"/>
    </source>
</evidence>
<feature type="domain" description="XPG-I" evidence="13">
    <location>
        <begin position="702"/>
        <end position="771"/>
    </location>
</feature>
<dbReference type="SUPFAM" id="SSF88723">
    <property type="entry name" value="PIN domain-like"/>
    <property type="match status" value="1"/>
</dbReference>
<feature type="compositionally biased region" description="Polar residues" evidence="12">
    <location>
        <begin position="627"/>
        <end position="636"/>
    </location>
</feature>
<name>A0ABR0ADN9_9CRUS</name>
<dbReference type="SUPFAM" id="SSF141678">
    <property type="entry name" value="MAL13P1.257-like"/>
    <property type="match status" value="1"/>
</dbReference>
<feature type="domain" description="XPG N-terminal" evidence="14">
    <location>
        <begin position="1"/>
        <end position="98"/>
    </location>
</feature>
<evidence type="ECO:0000256" key="12">
    <source>
        <dbReference type="SAM" id="MobiDB-lite"/>
    </source>
</evidence>
<evidence type="ECO:0000256" key="5">
    <source>
        <dbReference type="ARBA" id="ARBA00022723"/>
    </source>
</evidence>
<dbReference type="SMART" id="SM00279">
    <property type="entry name" value="HhH2"/>
    <property type="match status" value="1"/>
</dbReference>
<evidence type="ECO:0000256" key="6">
    <source>
        <dbReference type="ARBA" id="ARBA00022759"/>
    </source>
</evidence>
<protein>
    <recommendedName>
        <fullName evidence="17">DNA repair protein complementing XP-G cells</fullName>
    </recommendedName>
</protein>
<dbReference type="PROSITE" id="PS00841">
    <property type="entry name" value="XPG_1"/>
    <property type="match status" value="1"/>
</dbReference>
<evidence type="ECO:0000313" key="16">
    <source>
        <dbReference type="Proteomes" id="UP001234178"/>
    </source>
</evidence>
<gene>
    <name evidence="15" type="ORF">OUZ56_008664</name>
</gene>
<feature type="compositionally biased region" description="Acidic residues" evidence="12">
    <location>
        <begin position="156"/>
        <end position="166"/>
    </location>
</feature>
<evidence type="ECO:0000259" key="13">
    <source>
        <dbReference type="SMART" id="SM00484"/>
    </source>
</evidence>
<comment type="similarity">
    <text evidence="3">Belongs to the XPG/RAD2 endonuclease family. XPG subfamily.</text>
</comment>
<evidence type="ECO:0000313" key="15">
    <source>
        <dbReference type="EMBL" id="KAK4023241.1"/>
    </source>
</evidence>
<feature type="compositionally biased region" description="Basic and acidic residues" evidence="12">
    <location>
        <begin position="611"/>
        <end position="625"/>
    </location>
</feature>
<dbReference type="EMBL" id="JAOYFB010000037">
    <property type="protein sequence ID" value="KAK4023241.1"/>
    <property type="molecule type" value="Genomic_DNA"/>
</dbReference>
<dbReference type="PANTHER" id="PTHR16171">
    <property type="entry name" value="DNA REPAIR PROTEIN COMPLEMENTING XP-G CELLS-RELATED"/>
    <property type="match status" value="1"/>
</dbReference>
<dbReference type="PRINTS" id="PR00066">
    <property type="entry name" value="XRODRMPGMNTG"/>
</dbReference>
<evidence type="ECO:0000256" key="7">
    <source>
        <dbReference type="ARBA" id="ARBA00022763"/>
    </source>
</evidence>
<proteinExistence type="inferred from homology"/>
<evidence type="ECO:0000256" key="1">
    <source>
        <dbReference type="ARBA" id="ARBA00001946"/>
    </source>
</evidence>
<comment type="cofactor">
    <cofactor evidence="1">
        <name>Mg(2+)</name>
        <dbReference type="ChEBI" id="CHEBI:18420"/>
    </cofactor>
</comment>
<keyword evidence="4" id="KW-0540">Nuclease</keyword>
<dbReference type="CDD" id="cd09868">
    <property type="entry name" value="PIN_XPG_RAD2"/>
    <property type="match status" value="2"/>
</dbReference>
<dbReference type="InterPro" id="IPR006085">
    <property type="entry name" value="XPG_DNA_repair_N"/>
</dbReference>
<evidence type="ECO:0000256" key="8">
    <source>
        <dbReference type="ARBA" id="ARBA00022801"/>
    </source>
</evidence>
<dbReference type="Gene3D" id="1.10.150.20">
    <property type="entry name" value="5' to 3' exonuclease, C-terminal subdomain"/>
    <property type="match status" value="1"/>
</dbReference>
<dbReference type="InterPro" id="IPR029060">
    <property type="entry name" value="PIN-like_dom_sf"/>
</dbReference>
<reference evidence="15 16" key="1">
    <citation type="journal article" date="2023" name="Nucleic Acids Res.">
        <title>The hologenome of Daphnia magna reveals possible DNA methylation and microbiome-mediated evolution of the host genome.</title>
        <authorList>
            <person name="Chaturvedi A."/>
            <person name="Li X."/>
            <person name="Dhandapani V."/>
            <person name="Marshall H."/>
            <person name="Kissane S."/>
            <person name="Cuenca-Cambronero M."/>
            <person name="Asole G."/>
            <person name="Calvet F."/>
            <person name="Ruiz-Romero M."/>
            <person name="Marangio P."/>
            <person name="Guigo R."/>
            <person name="Rago D."/>
            <person name="Mirbahai L."/>
            <person name="Eastwood N."/>
            <person name="Colbourne J.K."/>
            <person name="Zhou J."/>
            <person name="Mallon E."/>
            <person name="Orsini L."/>
        </authorList>
    </citation>
    <scope>NUCLEOTIDE SEQUENCE [LARGE SCALE GENOMIC DNA]</scope>
    <source>
        <strain evidence="15">LRV0_1</strain>
    </source>
</reference>
<feature type="region of interest" description="Disordered" evidence="12">
    <location>
        <begin position="143"/>
        <end position="166"/>
    </location>
</feature>
<dbReference type="InterPro" id="IPR019974">
    <property type="entry name" value="XPG_CS"/>
</dbReference>
<evidence type="ECO:0000256" key="9">
    <source>
        <dbReference type="ARBA" id="ARBA00022842"/>
    </source>
</evidence>
<keyword evidence="6" id="KW-0255">Endonuclease</keyword>
<keyword evidence="9" id="KW-0460">Magnesium</keyword>
<keyword evidence="7" id="KW-0227">DNA damage</keyword>
<dbReference type="PANTHER" id="PTHR16171:SF7">
    <property type="entry name" value="DNA REPAIR PROTEIN RAD2"/>
    <property type="match status" value="1"/>
</dbReference>
<dbReference type="InterPro" id="IPR006084">
    <property type="entry name" value="XPG/Rad2"/>
</dbReference>
<dbReference type="SUPFAM" id="SSF47807">
    <property type="entry name" value="5' to 3' exonuclease, C-terminal subdomain"/>
    <property type="match status" value="1"/>
</dbReference>
<dbReference type="Pfam" id="PF05907">
    <property type="entry name" value="CXXC_Zn-b_euk"/>
    <property type="match status" value="1"/>
</dbReference>
<organism evidence="15 16">
    <name type="scientific">Daphnia magna</name>
    <dbReference type="NCBI Taxonomy" id="35525"/>
    <lineage>
        <taxon>Eukaryota</taxon>
        <taxon>Metazoa</taxon>
        <taxon>Ecdysozoa</taxon>
        <taxon>Arthropoda</taxon>
        <taxon>Crustacea</taxon>
        <taxon>Branchiopoda</taxon>
        <taxon>Diplostraca</taxon>
        <taxon>Cladocera</taxon>
        <taxon>Anomopoda</taxon>
        <taxon>Daphniidae</taxon>
        <taxon>Daphnia</taxon>
    </lineage>
</organism>
<dbReference type="InterPro" id="IPR008584">
    <property type="entry name" value="CXXC_Zn-binding_euk"/>
</dbReference>
<dbReference type="InterPro" id="IPR001044">
    <property type="entry name" value="XPG/Rad2_eukaryotes"/>
</dbReference>
<dbReference type="InterPro" id="IPR036279">
    <property type="entry name" value="5-3_exonuclease_C_sf"/>
</dbReference>
<keyword evidence="11" id="KW-0539">Nucleus</keyword>
<keyword evidence="10" id="KW-0234">DNA repair</keyword>
<sequence>MGVHGLWNLLEPVGKPVPLEALENKVLAVDVSIWLHQATKGFRDAQGNPLPNAHLLGLCHRLCKLLFFKIKPIFVFDGGIPVLKRQTMASRQSRRDTAIKNNNVVAEKILTNYIKSEMINNQLGKTRGKSGAPLFKKKKQEPDLFQLPPLSKDPVEETSEDSDFETYENDVTGDLESVLFHMKGHNIHSVDVTSEAFRALPTEIQHEILLELRDTRKQSSWNKLHQMPQEADDFSGFQMERLLKRRNLQQRLDEVVKEIGQKTHEQFALTKGDVSKSYKIASDNVTHYVLIKKALEHEKKPTEMLSGKIGNFKVSEQSVPSFDHVGIEDVMEVDQYEFSQQELFAIMESGNQEQAVACSSSSGGDSDFEEVPPVIHSPVNRLILDIPINPRFSCEEDDDMFADVFAHVFAHAVPQKTENSGKRPKVEENILTNETEKEKSGVQTHGPLSTFQSTENRPLFDLLEEKKGFDRLERSTYLPPEEKSEKKNVEIFLEETSSFPERCDISSSENSATGIARMEMQDVNATFVEEDIASIPTVGAFTENATFVDKNIVSAITVGASPGNTKFVDEDITSASTVDSSAEEPFPCDNFINPALVSISVETCKINEKNKRNGTEEQIGERIEAQDNVTDRNSQMGDDASHNPSKLGERPVISNKRKEELEEMDKLILQEQSILIQQHGKQERLAASITDQMYCESQELLRLFGIPFLVAPMEAEAQCAFLDEAGLTQGTITDDSDIWLFGGRRVYKNFFNKGKFVEFFEAEDIHKVFKLGREKLVHLALLTGSDYTEGIQGVGPVCALEILAEFPSQGLEALEQFRDWIHSIQTKKNAPPENKIRQKLRNLRVNPVTFNMVKIGLKIRARLENVTKLRADGDDFRWYLKVKCGSCNEVSDKWIYIAQTESNEVKGGRGTANIVVKCKFCSRENNMDIIPESVTSYDDGDQGKFKIIVKFDCRGMEPADFSPRNGWVVEGLESGMKFSDIDLSDKEWVEYDEKAKNEVGIYEIEHEFSREK</sequence>
<feature type="region of interest" description="Disordered" evidence="12">
    <location>
        <begin position="611"/>
        <end position="651"/>
    </location>
</feature>
<dbReference type="Proteomes" id="UP001234178">
    <property type="component" value="Unassembled WGS sequence"/>
</dbReference>
<dbReference type="InterPro" id="IPR006086">
    <property type="entry name" value="XPG-I_dom"/>
</dbReference>
<evidence type="ECO:0000259" key="14">
    <source>
        <dbReference type="SMART" id="SM00485"/>
    </source>
</evidence>
<evidence type="ECO:0000256" key="10">
    <source>
        <dbReference type="ARBA" id="ARBA00023204"/>
    </source>
</evidence>
<comment type="caution">
    <text evidence="15">The sequence shown here is derived from an EMBL/GenBank/DDBJ whole genome shotgun (WGS) entry which is preliminary data.</text>
</comment>
<dbReference type="Pfam" id="PF00867">
    <property type="entry name" value="XPG_I"/>
    <property type="match status" value="1"/>
</dbReference>
<keyword evidence="5" id="KW-0479">Metal-binding</keyword>
<dbReference type="PRINTS" id="PR00853">
    <property type="entry name" value="XPGRADSUPER"/>
</dbReference>
<keyword evidence="16" id="KW-1185">Reference proteome</keyword>
<dbReference type="Gene3D" id="3.40.50.1010">
    <property type="entry name" value="5'-nuclease"/>
    <property type="match status" value="2"/>
</dbReference>
<dbReference type="Pfam" id="PF00752">
    <property type="entry name" value="XPG_N"/>
    <property type="match status" value="1"/>
</dbReference>
<evidence type="ECO:0000256" key="4">
    <source>
        <dbReference type="ARBA" id="ARBA00022722"/>
    </source>
</evidence>
<evidence type="ECO:0000256" key="2">
    <source>
        <dbReference type="ARBA" id="ARBA00004123"/>
    </source>
</evidence>